<dbReference type="EMBL" id="JAQJZL010000009">
    <property type="protein sequence ID" value="KAJ6038132.1"/>
    <property type="molecule type" value="Genomic_DNA"/>
</dbReference>
<dbReference type="AlphaFoldDB" id="A0AAD6N821"/>
<organism evidence="2 3">
    <name type="scientific">Penicillium canescens</name>
    <dbReference type="NCBI Taxonomy" id="5083"/>
    <lineage>
        <taxon>Eukaryota</taxon>
        <taxon>Fungi</taxon>
        <taxon>Dikarya</taxon>
        <taxon>Ascomycota</taxon>
        <taxon>Pezizomycotina</taxon>
        <taxon>Eurotiomycetes</taxon>
        <taxon>Eurotiomycetidae</taxon>
        <taxon>Eurotiales</taxon>
        <taxon>Aspergillaceae</taxon>
        <taxon>Penicillium</taxon>
    </lineage>
</organism>
<feature type="signal peptide" evidence="1">
    <location>
        <begin position="1"/>
        <end position="18"/>
    </location>
</feature>
<gene>
    <name evidence="2" type="ORF">N7460_007903</name>
</gene>
<evidence type="ECO:0000313" key="2">
    <source>
        <dbReference type="EMBL" id="KAJ6038132.1"/>
    </source>
</evidence>
<comment type="caution">
    <text evidence="2">The sequence shown here is derived from an EMBL/GenBank/DDBJ whole genome shotgun (WGS) entry which is preliminary data.</text>
</comment>
<dbReference type="Proteomes" id="UP001219568">
    <property type="component" value="Unassembled WGS sequence"/>
</dbReference>
<evidence type="ECO:0008006" key="4">
    <source>
        <dbReference type="Google" id="ProtNLM"/>
    </source>
</evidence>
<evidence type="ECO:0000313" key="3">
    <source>
        <dbReference type="Proteomes" id="UP001219568"/>
    </source>
</evidence>
<feature type="chain" id="PRO_5042015791" description="Secreted protein" evidence="1">
    <location>
        <begin position="19"/>
        <end position="107"/>
    </location>
</feature>
<sequence length="107" mass="11923">MLLRTVLSFAIFAQASFGAALNARDDHGWCYCYRKGIPDTGELAHGLDTGLTGNVCGKFPVCYTTSGESRINGDTWNTYCKDIAFKGYDWEERHYQYEKDDVSGACS</sequence>
<reference evidence="2" key="2">
    <citation type="submission" date="2023-01" db="EMBL/GenBank/DDBJ databases">
        <authorList>
            <person name="Petersen C."/>
        </authorList>
    </citation>
    <scope>NUCLEOTIDE SEQUENCE</scope>
    <source>
        <strain evidence="2">IBT 15450</strain>
    </source>
</reference>
<evidence type="ECO:0000256" key="1">
    <source>
        <dbReference type="SAM" id="SignalP"/>
    </source>
</evidence>
<keyword evidence="3" id="KW-1185">Reference proteome</keyword>
<accession>A0AAD6N821</accession>
<reference evidence="2" key="1">
    <citation type="journal article" date="2023" name="IMA Fungus">
        <title>Comparative genomic study of the Penicillium genus elucidates a diverse pangenome and 15 lateral gene transfer events.</title>
        <authorList>
            <person name="Petersen C."/>
            <person name="Sorensen T."/>
            <person name="Nielsen M.R."/>
            <person name="Sondergaard T.E."/>
            <person name="Sorensen J.L."/>
            <person name="Fitzpatrick D.A."/>
            <person name="Frisvad J.C."/>
            <person name="Nielsen K.L."/>
        </authorList>
    </citation>
    <scope>NUCLEOTIDE SEQUENCE</scope>
    <source>
        <strain evidence="2">IBT 15450</strain>
    </source>
</reference>
<proteinExistence type="predicted"/>
<name>A0AAD6N821_PENCN</name>
<keyword evidence="1" id="KW-0732">Signal</keyword>
<protein>
    <recommendedName>
        <fullName evidence="4">Secreted protein</fullName>
    </recommendedName>
</protein>